<dbReference type="SUPFAM" id="SSF88723">
    <property type="entry name" value="PIN domain-like"/>
    <property type="match status" value="1"/>
</dbReference>
<protein>
    <recommendedName>
        <fullName evidence="8">Ribonuclease VapC</fullName>
        <shortName evidence="8">RNase VapC</shortName>
        <ecNumber evidence="8">3.1.-.-</ecNumber>
    </recommendedName>
    <alternativeName>
        <fullName evidence="8">Toxin VapC</fullName>
    </alternativeName>
</protein>
<dbReference type="RefSeq" id="WP_010849362.1">
    <property type="nucleotide sequence ID" value="NZ_HF570956.1"/>
</dbReference>
<feature type="domain" description="PIN" evidence="9">
    <location>
        <begin position="9"/>
        <end position="125"/>
    </location>
</feature>
<dbReference type="EC" id="3.1.-.-" evidence="8"/>
<dbReference type="HOGENOM" id="CLU_118482_6_0_11"/>
<evidence type="ECO:0000256" key="5">
    <source>
        <dbReference type="ARBA" id="ARBA00022801"/>
    </source>
</evidence>
<evidence type="ECO:0000256" key="2">
    <source>
        <dbReference type="ARBA" id="ARBA00022649"/>
    </source>
</evidence>
<proteinExistence type="inferred from homology"/>
<dbReference type="EMBL" id="CAIZ01000046">
    <property type="protein sequence ID" value="CCH69204.1"/>
    <property type="molecule type" value="Genomic_DNA"/>
</dbReference>
<keyword evidence="3 8" id="KW-0540">Nuclease</keyword>
<feature type="binding site" evidence="8">
    <location>
        <position position="100"/>
    </location>
    <ligand>
        <name>Mg(2+)</name>
        <dbReference type="ChEBI" id="CHEBI:18420"/>
    </ligand>
</feature>
<dbReference type="Pfam" id="PF01850">
    <property type="entry name" value="PIN"/>
    <property type="match status" value="1"/>
</dbReference>
<evidence type="ECO:0000256" key="4">
    <source>
        <dbReference type="ARBA" id="ARBA00022723"/>
    </source>
</evidence>
<dbReference type="InterPro" id="IPR050556">
    <property type="entry name" value="Type_II_TA_system_RNase"/>
</dbReference>
<dbReference type="GO" id="GO:0004540">
    <property type="term" value="F:RNA nuclease activity"/>
    <property type="evidence" value="ECO:0007669"/>
    <property type="project" value="InterPro"/>
</dbReference>
<name>N0E2U6_9MICO</name>
<dbReference type="InterPro" id="IPR002716">
    <property type="entry name" value="PIN_dom"/>
</dbReference>
<evidence type="ECO:0000256" key="6">
    <source>
        <dbReference type="ARBA" id="ARBA00022842"/>
    </source>
</evidence>
<keyword evidence="2 8" id="KW-1277">Toxin-antitoxin system</keyword>
<comment type="function">
    <text evidence="8">Toxic component of a toxin-antitoxin (TA) system. An RNase.</text>
</comment>
<dbReference type="GO" id="GO:0000287">
    <property type="term" value="F:magnesium ion binding"/>
    <property type="evidence" value="ECO:0007669"/>
    <property type="project" value="UniProtKB-UniRule"/>
</dbReference>
<keyword evidence="11" id="KW-1185">Reference proteome</keyword>
<gene>
    <name evidence="8" type="primary">vapC</name>
    <name evidence="10" type="ORF">BN10_140016</name>
</gene>
<dbReference type="Proteomes" id="UP000013167">
    <property type="component" value="Unassembled WGS sequence"/>
</dbReference>
<keyword evidence="8" id="KW-0800">Toxin</keyword>
<evidence type="ECO:0000313" key="10">
    <source>
        <dbReference type="EMBL" id="CCH69204.1"/>
    </source>
</evidence>
<evidence type="ECO:0000259" key="9">
    <source>
        <dbReference type="Pfam" id="PF01850"/>
    </source>
</evidence>
<dbReference type="AlphaFoldDB" id="N0E2U6"/>
<sequence length="135" mass="14587">MTTTPTRGLLDTSVWISAELGRTISRELLPDEAVVSVITIAELQAGVLAAGDSISRSRRLDTLQVALDTEVLPVDVRAAQVWAELRVRLRDAGRRANVNDLWIAAIAIANDLPVISQDDDFDALSELGALDVIKV</sequence>
<evidence type="ECO:0000256" key="3">
    <source>
        <dbReference type="ARBA" id="ARBA00022722"/>
    </source>
</evidence>
<evidence type="ECO:0000256" key="8">
    <source>
        <dbReference type="HAMAP-Rule" id="MF_00265"/>
    </source>
</evidence>
<keyword evidence="5 8" id="KW-0378">Hydrolase</keyword>
<evidence type="ECO:0000256" key="7">
    <source>
        <dbReference type="ARBA" id="ARBA00038093"/>
    </source>
</evidence>
<dbReference type="InterPro" id="IPR029060">
    <property type="entry name" value="PIN-like_dom_sf"/>
</dbReference>
<comment type="caution">
    <text evidence="10">The sequence shown here is derived from an EMBL/GenBank/DDBJ whole genome shotgun (WGS) entry which is preliminary data.</text>
</comment>
<reference evidence="10 11" key="1">
    <citation type="journal article" date="2013" name="ISME J.">
        <title>A metabolic model for members of the genus Tetrasphaera involved in enhanced biological phosphorus removal.</title>
        <authorList>
            <person name="Kristiansen R."/>
            <person name="Nguyen H.T.T."/>
            <person name="Saunders A.M."/>
            <person name="Nielsen J.L."/>
            <person name="Wimmer R."/>
            <person name="Le V.Q."/>
            <person name="McIlroy S.J."/>
            <person name="Petrovski S."/>
            <person name="Seviour R.J."/>
            <person name="Calteau A."/>
            <person name="Nielsen K.L."/>
            <person name="Nielsen P.H."/>
        </authorList>
    </citation>
    <scope>NUCLEOTIDE SEQUENCE [LARGE SCALE GENOMIC DNA]</scope>
    <source>
        <strain evidence="10 11">Lp2</strain>
    </source>
</reference>
<dbReference type="InterPro" id="IPR022907">
    <property type="entry name" value="VapC_family"/>
</dbReference>
<evidence type="ECO:0000313" key="11">
    <source>
        <dbReference type="Proteomes" id="UP000013167"/>
    </source>
</evidence>
<dbReference type="HAMAP" id="MF_00265">
    <property type="entry name" value="VapC_Nob1"/>
    <property type="match status" value="1"/>
</dbReference>
<dbReference type="GO" id="GO:0016787">
    <property type="term" value="F:hydrolase activity"/>
    <property type="evidence" value="ECO:0007669"/>
    <property type="project" value="UniProtKB-KW"/>
</dbReference>
<comment type="cofactor">
    <cofactor evidence="1 8">
        <name>Mg(2+)</name>
        <dbReference type="ChEBI" id="CHEBI:18420"/>
    </cofactor>
</comment>
<dbReference type="eggNOG" id="COG1487">
    <property type="taxonomic scope" value="Bacteria"/>
</dbReference>
<dbReference type="STRING" id="1193181.BN10_140016"/>
<comment type="similarity">
    <text evidence="7 8">Belongs to the PINc/VapC protein family.</text>
</comment>
<dbReference type="PANTHER" id="PTHR33653">
    <property type="entry name" value="RIBONUCLEASE VAPC2"/>
    <property type="match status" value="1"/>
</dbReference>
<accession>N0E2U6</accession>
<organism evidence="10 11">
    <name type="scientific">Phycicoccus elongatus Lp2</name>
    <dbReference type="NCBI Taxonomy" id="1193181"/>
    <lineage>
        <taxon>Bacteria</taxon>
        <taxon>Bacillati</taxon>
        <taxon>Actinomycetota</taxon>
        <taxon>Actinomycetes</taxon>
        <taxon>Micrococcales</taxon>
        <taxon>Intrasporangiaceae</taxon>
        <taxon>Phycicoccus</taxon>
    </lineage>
</organism>
<dbReference type="GO" id="GO:0090729">
    <property type="term" value="F:toxin activity"/>
    <property type="evidence" value="ECO:0007669"/>
    <property type="project" value="UniProtKB-KW"/>
</dbReference>
<feature type="binding site" evidence="8">
    <location>
        <position position="11"/>
    </location>
    <ligand>
        <name>Mg(2+)</name>
        <dbReference type="ChEBI" id="CHEBI:18420"/>
    </ligand>
</feature>
<dbReference type="Gene3D" id="3.40.50.1010">
    <property type="entry name" value="5'-nuclease"/>
    <property type="match status" value="1"/>
</dbReference>
<keyword evidence="6 8" id="KW-0460">Magnesium</keyword>
<dbReference type="OrthoDB" id="9799448at2"/>
<keyword evidence="4 8" id="KW-0479">Metal-binding</keyword>
<evidence type="ECO:0000256" key="1">
    <source>
        <dbReference type="ARBA" id="ARBA00001946"/>
    </source>
</evidence>
<dbReference type="PANTHER" id="PTHR33653:SF1">
    <property type="entry name" value="RIBONUCLEASE VAPC2"/>
    <property type="match status" value="1"/>
</dbReference>